<keyword evidence="2" id="KW-1185">Reference proteome</keyword>
<evidence type="ECO:0000313" key="1">
    <source>
        <dbReference type="EMBL" id="KAF2448730.1"/>
    </source>
</evidence>
<evidence type="ECO:0000313" key="2">
    <source>
        <dbReference type="Proteomes" id="UP000799764"/>
    </source>
</evidence>
<gene>
    <name evidence="1" type="ORF">P171DRAFT_428759</name>
</gene>
<accession>A0A9P4UG32</accession>
<sequence length="77" mass="9010">MGTNAHECAHLRSSPEKLFVMWYFRSAPRFDRWYPYKSSIPKLVGVKHADGSRMASSEPGIERLFRVLYVHWLPDVT</sequence>
<name>A0A9P4UG32_9PLEO</name>
<protein>
    <submittedName>
        <fullName evidence="1">Uncharacterized protein</fullName>
    </submittedName>
</protein>
<reference evidence="1" key="1">
    <citation type="journal article" date="2020" name="Stud. Mycol.">
        <title>101 Dothideomycetes genomes: a test case for predicting lifestyles and emergence of pathogens.</title>
        <authorList>
            <person name="Haridas S."/>
            <person name="Albert R."/>
            <person name="Binder M."/>
            <person name="Bloem J."/>
            <person name="Labutti K."/>
            <person name="Salamov A."/>
            <person name="Andreopoulos B."/>
            <person name="Baker S."/>
            <person name="Barry K."/>
            <person name="Bills G."/>
            <person name="Bluhm B."/>
            <person name="Cannon C."/>
            <person name="Castanera R."/>
            <person name="Culley D."/>
            <person name="Daum C."/>
            <person name="Ezra D."/>
            <person name="Gonzalez J."/>
            <person name="Henrissat B."/>
            <person name="Kuo A."/>
            <person name="Liang C."/>
            <person name="Lipzen A."/>
            <person name="Lutzoni F."/>
            <person name="Magnuson J."/>
            <person name="Mondo S."/>
            <person name="Nolan M."/>
            <person name="Ohm R."/>
            <person name="Pangilinan J."/>
            <person name="Park H.-J."/>
            <person name="Ramirez L."/>
            <person name="Alfaro M."/>
            <person name="Sun H."/>
            <person name="Tritt A."/>
            <person name="Yoshinaga Y."/>
            <person name="Zwiers L.-H."/>
            <person name="Turgeon B."/>
            <person name="Goodwin S."/>
            <person name="Spatafora J."/>
            <person name="Crous P."/>
            <person name="Grigoriev I."/>
        </authorList>
    </citation>
    <scope>NUCLEOTIDE SEQUENCE</scope>
    <source>
        <strain evidence="1">CBS 690.94</strain>
    </source>
</reference>
<dbReference type="Proteomes" id="UP000799764">
    <property type="component" value="Unassembled WGS sequence"/>
</dbReference>
<dbReference type="AlphaFoldDB" id="A0A9P4UG32"/>
<dbReference type="EMBL" id="MU001495">
    <property type="protein sequence ID" value="KAF2448730.1"/>
    <property type="molecule type" value="Genomic_DNA"/>
</dbReference>
<proteinExistence type="predicted"/>
<organism evidence="1 2">
    <name type="scientific">Karstenula rhodostoma CBS 690.94</name>
    <dbReference type="NCBI Taxonomy" id="1392251"/>
    <lineage>
        <taxon>Eukaryota</taxon>
        <taxon>Fungi</taxon>
        <taxon>Dikarya</taxon>
        <taxon>Ascomycota</taxon>
        <taxon>Pezizomycotina</taxon>
        <taxon>Dothideomycetes</taxon>
        <taxon>Pleosporomycetidae</taxon>
        <taxon>Pleosporales</taxon>
        <taxon>Massarineae</taxon>
        <taxon>Didymosphaeriaceae</taxon>
        <taxon>Karstenula</taxon>
    </lineage>
</organism>
<comment type="caution">
    <text evidence="1">The sequence shown here is derived from an EMBL/GenBank/DDBJ whole genome shotgun (WGS) entry which is preliminary data.</text>
</comment>